<gene>
    <name evidence="1" type="ORF">PHPALM_32144</name>
</gene>
<name>A0A2P4X0V3_9STRA</name>
<organism evidence="1 2">
    <name type="scientific">Phytophthora palmivora</name>
    <dbReference type="NCBI Taxonomy" id="4796"/>
    <lineage>
        <taxon>Eukaryota</taxon>
        <taxon>Sar</taxon>
        <taxon>Stramenopiles</taxon>
        <taxon>Oomycota</taxon>
        <taxon>Peronosporomycetes</taxon>
        <taxon>Peronosporales</taxon>
        <taxon>Peronosporaceae</taxon>
        <taxon>Phytophthora</taxon>
    </lineage>
</organism>
<proteinExistence type="predicted"/>
<accession>A0A2P4X0V3</accession>
<reference evidence="1 2" key="1">
    <citation type="journal article" date="2017" name="Genome Biol. Evol.">
        <title>Phytophthora megakarya and P. palmivora, closely related causal agents of cacao black pod rot, underwent increases in genome sizes and gene numbers by different mechanisms.</title>
        <authorList>
            <person name="Ali S.S."/>
            <person name="Shao J."/>
            <person name="Lary D.J."/>
            <person name="Kronmiller B."/>
            <person name="Shen D."/>
            <person name="Strem M.D."/>
            <person name="Amoako-Attah I."/>
            <person name="Akrofi A.Y."/>
            <person name="Begoude B.A."/>
            <person name="Ten Hoopen G.M."/>
            <person name="Coulibaly K."/>
            <person name="Kebe B.I."/>
            <person name="Melnick R.L."/>
            <person name="Guiltinan M.J."/>
            <person name="Tyler B.M."/>
            <person name="Meinhardt L.W."/>
            <person name="Bailey B.A."/>
        </authorList>
    </citation>
    <scope>NUCLEOTIDE SEQUENCE [LARGE SCALE GENOMIC DNA]</scope>
    <source>
        <strain evidence="2">sbr112.9</strain>
    </source>
</reference>
<evidence type="ECO:0000313" key="2">
    <source>
        <dbReference type="Proteomes" id="UP000237271"/>
    </source>
</evidence>
<dbReference type="AlphaFoldDB" id="A0A2P4X0V3"/>
<comment type="caution">
    <text evidence="1">The sequence shown here is derived from an EMBL/GenBank/DDBJ whole genome shotgun (WGS) entry which is preliminary data.</text>
</comment>
<protein>
    <submittedName>
        <fullName evidence="1">Uncharacterized protein</fullName>
    </submittedName>
</protein>
<dbReference type="EMBL" id="NCKW01017314">
    <property type="protein sequence ID" value="POM59170.1"/>
    <property type="molecule type" value="Genomic_DNA"/>
</dbReference>
<sequence length="154" mass="17829">MEYRGDQLYPVKKKVRVRLQGVLAMRPHFGISSPYALDLKVMLRGLPVRKPPGRPRKKTRCLDRNGHEEVNIRWKYTVDALIKYLVDKPASAINWCILKPQNSIDGDGEQTEFNHVGKINPPFMRGGKRYWNIQYEDLQGVSAMNVEELARTIH</sequence>
<evidence type="ECO:0000313" key="1">
    <source>
        <dbReference type="EMBL" id="POM59170.1"/>
    </source>
</evidence>
<dbReference type="Proteomes" id="UP000237271">
    <property type="component" value="Unassembled WGS sequence"/>
</dbReference>
<keyword evidence="2" id="KW-1185">Reference proteome</keyword>
<dbReference type="OrthoDB" id="128578at2759"/>